<feature type="region of interest" description="Disordered" evidence="1">
    <location>
        <begin position="55"/>
        <end position="98"/>
    </location>
</feature>
<feature type="compositionally biased region" description="Basic and acidic residues" evidence="1">
    <location>
        <begin position="213"/>
        <end position="228"/>
    </location>
</feature>
<sequence>MTDQPRDPRLAVPEGDEPDLDGPALAVRAALRALPDPGPLPTDVAARLDAALAGLSPADVEAPDDAPPAHRPRTRRSPCCPRCRRGPSGDAGCLAGSPRRRLRWSCSEGGAVAAGVLGGQGGADDSTAAGSAAGSAGAPEIARAAPTAPVLSTGTDYEPGRLATQARDLLSAAAPSADAPSTSQGLRPRDEAATGSPLSTPSGLADCLRQARRRPDERPRRRPRDVPRAPRRRAGAAGADGAGGVGGLARLPHRRRRHAELPAAAVAPPPARPRGPASAEHRSPTMG</sequence>
<feature type="compositionally biased region" description="Low complexity" evidence="1">
    <location>
        <begin position="168"/>
        <end position="181"/>
    </location>
</feature>
<organism evidence="2 3">
    <name type="scientific">Angustibacter aerolatus</name>
    <dbReference type="NCBI Taxonomy" id="1162965"/>
    <lineage>
        <taxon>Bacteria</taxon>
        <taxon>Bacillati</taxon>
        <taxon>Actinomycetota</taxon>
        <taxon>Actinomycetes</taxon>
        <taxon>Kineosporiales</taxon>
        <taxon>Kineosporiaceae</taxon>
    </lineage>
</organism>
<feature type="compositionally biased region" description="Low complexity" evidence="1">
    <location>
        <begin position="123"/>
        <end position="149"/>
    </location>
</feature>
<accession>A0ABQ6JIZ3</accession>
<feature type="region of interest" description="Disordered" evidence="1">
    <location>
        <begin position="1"/>
        <end position="22"/>
    </location>
</feature>
<comment type="caution">
    <text evidence="2">The sequence shown here is derived from an EMBL/GenBank/DDBJ whole genome shotgun (WGS) entry which is preliminary data.</text>
</comment>
<keyword evidence="3" id="KW-1185">Reference proteome</keyword>
<feature type="region of interest" description="Disordered" evidence="1">
    <location>
        <begin position="113"/>
        <end position="287"/>
    </location>
</feature>
<gene>
    <name evidence="2" type="ORF">GCM10025868_23290</name>
</gene>
<evidence type="ECO:0000313" key="3">
    <source>
        <dbReference type="Proteomes" id="UP001157017"/>
    </source>
</evidence>
<reference evidence="3" key="1">
    <citation type="journal article" date="2019" name="Int. J. Syst. Evol. Microbiol.">
        <title>The Global Catalogue of Microorganisms (GCM) 10K type strain sequencing project: providing services to taxonomists for standard genome sequencing and annotation.</title>
        <authorList>
            <consortium name="The Broad Institute Genomics Platform"/>
            <consortium name="The Broad Institute Genome Sequencing Center for Infectious Disease"/>
            <person name="Wu L."/>
            <person name="Ma J."/>
        </authorList>
    </citation>
    <scope>NUCLEOTIDE SEQUENCE [LARGE SCALE GENOMIC DNA]</scope>
    <source>
        <strain evidence="3">NBRC 108730</strain>
    </source>
</reference>
<name>A0ABQ6JIZ3_9ACTN</name>
<evidence type="ECO:0000256" key="1">
    <source>
        <dbReference type="SAM" id="MobiDB-lite"/>
    </source>
</evidence>
<dbReference type="EMBL" id="BSUZ01000001">
    <property type="protein sequence ID" value="GMA87079.1"/>
    <property type="molecule type" value="Genomic_DNA"/>
</dbReference>
<protein>
    <submittedName>
        <fullName evidence="2">Uncharacterized protein</fullName>
    </submittedName>
</protein>
<feature type="compositionally biased region" description="Gly residues" evidence="1">
    <location>
        <begin position="238"/>
        <end position="247"/>
    </location>
</feature>
<proteinExistence type="predicted"/>
<dbReference type="Proteomes" id="UP001157017">
    <property type="component" value="Unassembled WGS sequence"/>
</dbReference>
<evidence type="ECO:0000313" key="2">
    <source>
        <dbReference type="EMBL" id="GMA87079.1"/>
    </source>
</evidence>